<dbReference type="EMBL" id="MN741006">
    <property type="protein sequence ID" value="QHU22349.1"/>
    <property type="molecule type" value="Genomic_DNA"/>
</dbReference>
<evidence type="ECO:0000256" key="2">
    <source>
        <dbReference type="SAM" id="Phobius"/>
    </source>
</evidence>
<feature type="compositionally biased region" description="Basic and acidic residues" evidence="1">
    <location>
        <begin position="472"/>
        <end position="498"/>
    </location>
</feature>
<keyword evidence="2" id="KW-1133">Transmembrane helix</keyword>
<feature type="transmembrane region" description="Helical" evidence="2">
    <location>
        <begin position="597"/>
        <end position="613"/>
    </location>
</feature>
<feature type="transmembrane region" description="Helical" evidence="2">
    <location>
        <begin position="568"/>
        <end position="585"/>
    </location>
</feature>
<evidence type="ECO:0000313" key="3">
    <source>
        <dbReference type="EMBL" id="QHU22349.1"/>
    </source>
</evidence>
<feature type="transmembrane region" description="Helical" evidence="2">
    <location>
        <begin position="427"/>
        <end position="452"/>
    </location>
</feature>
<feature type="region of interest" description="Disordered" evidence="1">
    <location>
        <begin position="470"/>
        <end position="498"/>
    </location>
</feature>
<organism evidence="3">
    <name type="scientific">viral metagenome</name>
    <dbReference type="NCBI Taxonomy" id="1070528"/>
    <lineage>
        <taxon>unclassified sequences</taxon>
        <taxon>metagenomes</taxon>
        <taxon>organismal metagenomes</taxon>
    </lineage>
</organism>
<proteinExistence type="predicted"/>
<accession>A0A6C0KXM7</accession>
<sequence length="631" mass="72507">MSNNFNERIFDDITFDILKSINQNKKTDKMNLNDFENIVNDMLNDEVMLKKYTRDNIVKYTSMMKDEINKNEFDANYFKSRTEKIKDQNKMKLLINEQVTKRTSVFSNINYGLLIKNISSSFLNISRDLVLFFFTICIVAHLRIRSFIKSCYLYPSNPNRFPYVFFNSEIKEQDKILSITHNQNESDTDPVFENMRMFRNRDGTPLRERNMRINNMCADEEDKSGSGNSSLLEAAVKILFREDPADETTNKPYLGTIEKIVQQLTGSTHSEKLKKINMSAKAFMEEHSEKCKDDLSVYSLITYLLYYSTFKNRDSIGYLHTNLFKYLTSSGSKLKFGIIVILLFSIFKNNVNIAERFVNNVLDYYSDKYDGSGNLHTFFVGILSSVLAPFVTFSLLLMIIVYPLSIFNCMKSYFNYVGLTNQFSTKAVCYVGIVYSIFALVIYGGGILLAIFPELLNYMIKELKFMTGANSKPEKKTKGKGRSENKKGKSKKEGFKGEKGCSSKGFFNNFNIAKLFGTILMSILGLIVFLPVVMPFVCAFISSFGISSSLTFDSLNFMANKMCSVKEYSSMIKLLVGLIIIHQMIKRYSYGATRNKWITIGVYGFFLVVYMIIENVAKPTNKYFDNLKCDN</sequence>
<dbReference type="AlphaFoldDB" id="A0A6C0KXM7"/>
<keyword evidence="2" id="KW-0812">Transmembrane</keyword>
<protein>
    <submittedName>
        <fullName evidence="3">Uncharacterized protein</fullName>
    </submittedName>
</protein>
<feature type="transmembrane region" description="Helical" evidence="2">
    <location>
        <begin position="378"/>
        <end position="406"/>
    </location>
</feature>
<evidence type="ECO:0000256" key="1">
    <source>
        <dbReference type="SAM" id="MobiDB-lite"/>
    </source>
</evidence>
<feature type="transmembrane region" description="Helical" evidence="2">
    <location>
        <begin position="519"/>
        <end position="547"/>
    </location>
</feature>
<keyword evidence="2" id="KW-0472">Membrane</keyword>
<reference evidence="3" key="1">
    <citation type="journal article" date="2020" name="Nature">
        <title>Giant virus diversity and host interactions through global metagenomics.</title>
        <authorList>
            <person name="Schulz F."/>
            <person name="Roux S."/>
            <person name="Paez-Espino D."/>
            <person name="Jungbluth S."/>
            <person name="Walsh D.A."/>
            <person name="Denef V.J."/>
            <person name="McMahon K.D."/>
            <person name="Konstantinidis K.T."/>
            <person name="Eloe-Fadrosh E.A."/>
            <person name="Kyrpides N.C."/>
            <person name="Woyke T."/>
        </authorList>
    </citation>
    <scope>NUCLEOTIDE SEQUENCE</scope>
    <source>
        <strain evidence="3">GVMAG-S-ERX555907-102</strain>
    </source>
</reference>
<name>A0A6C0KXM7_9ZZZZ</name>